<dbReference type="EMBL" id="PITK01001264">
    <property type="protein sequence ID" value="TBU11327.1"/>
    <property type="molecule type" value="Genomic_DNA"/>
</dbReference>
<feature type="signal peptide" evidence="1">
    <location>
        <begin position="1"/>
        <end position="27"/>
    </location>
</feature>
<sequence>MKINFEKMCMKCPLMLLFMIKCIKLAAFQSEEEYFNQLVKGINELGFHEKYADIFANLHDKSEVSSVFFKIQGLLFYVPLFIFNKEDADFLNEETSSSVESKDKDSQNLRSKNLMRILTRSDLNIFPEKGTSNLQKNILLDFIIEYTNKIDEMFSETECDIVFVKHTIGSEALEITMKSLSGEFEKKESFDIKKVQEKLKDKNIGFAKFIVFLMNKSLVRKIQEQKLENLLFGILKEKFKLIFKKPRLAPLPQLELNKQANEGGDITINVSLNLGSISKKLQKEDFSDMFKEILNENWSGYCQNRELYELFLTNPIILLKYNLLLYKTEISFFLNFILRKLTSSSSISTNYNVIDFLCQFVELLPQPIFSKIYRILEDTYQNFVTDKSDRVDKEKNKTAVNNLEEMIYYMVSTNEDNTMSILLSKIVAGLFYFFEHGDLKHTEGFSKVFDERFSNIDFYQNLVKNIKSLLIVYSEFSRLDRPEQL</sequence>
<feature type="chain" id="PRO_5020324788" evidence="1">
    <location>
        <begin position="28"/>
        <end position="485"/>
    </location>
</feature>
<comment type="caution">
    <text evidence="2">The sequence shown here is derived from an EMBL/GenBank/DDBJ whole genome shotgun (WGS) entry which is preliminary data.</text>
</comment>
<keyword evidence="1" id="KW-0732">Signal</keyword>
<evidence type="ECO:0000313" key="2">
    <source>
        <dbReference type="EMBL" id="TBU11327.1"/>
    </source>
</evidence>
<dbReference type="AlphaFoldDB" id="A0A4Q9LSR9"/>
<dbReference type="Proteomes" id="UP000292282">
    <property type="component" value="Unassembled WGS sequence"/>
</dbReference>
<evidence type="ECO:0000256" key="1">
    <source>
        <dbReference type="SAM" id="SignalP"/>
    </source>
</evidence>
<name>A0A4Q9LSR9_9MICR</name>
<gene>
    <name evidence="2" type="ORF">CWI38_1264p0010</name>
</gene>
<reference evidence="2 3" key="1">
    <citation type="submission" date="2017-12" db="EMBL/GenBank/DDBJ databases">
        <authorList>
            <person name="Pombert J.-F."/>
            <person name="Haag K.L."/>
            <person name="Ebert D."/>
        </authorList>
    </citation>
    <scope>NUCLEOTIDE SEQUENCE [LARGE SCALE GENOMIC DNA]</scope>
    <source>
        <strain evidence="2">IL-G-3</strain>
    </source>
</reference>
<organism evidence="2 3">
    <name type="scientific">Hamiltosporidium tvaerminnensis</name>
    <dbReference type="NCBI Taxonomy" id="1176355"/>
    <lineage>
        <taxon>Eukaryota</taxon>
        <taxon>Fungi</taxon>
        <taxon>Fungi incertae sedis</taxon>
        <taxon>Microsporidia</taxon>
        <taxon>Dubosqiidae</taxon>
        <taxon>Hamiltosporidium</taxon>
    </lineage>
</organism>
<protein>
    <submittedName>
        <fullName evidence="2">Uncharacterized protein</fullName>
    </submittedName>
</protein>
<proteinExistence type="predicted"/>
<accession>A0A4Q9LSR9</accession>
<keyword evidence="3" id="KW-1185">Reference proteome</keyword>
<evidence type="ECO:0000313" key="3">
    <source>
        <dbReference type="Proteomes" id="UP000292282"/>
    </source>
</evidence>
<dbReference type="VEuPathDB" id="MicrosporidiaDB:CWI38_1264p0010"/>